<comment type="caution">
    <text evidence="2">The sequence shown here is derived from an EMBL/GenBank/DDBJ whole genome shotgun (WGS) entry which is preliminary data.</text>
</comment>
<keyword evidence="1" id="KW-1133">Transmembrane helix</keyword>
<accession>A0A139LQX4</accession>
<name>A0A139LQX4_9BACE</name>
<dbReference type="Proteomes" id="UP000070319">
    <property type="component" value="Unassembled WGS sequence"/>
</dbReference>
<evidence type="ECO:0000313" key="3">
    <source>
        <dbReference type="Proteomes" id="UP000070319"/>
    </source>
</evidence>
<evidence type="ECO:0000256" key="1">
    <source>
        <dbReference type="SAM" id="Phobius"/>
    </source>
</evidence>
<sequence>MFLMDLMCAILLLYCDLTLFSIGNYFVLENILFFALSKLK</sequence>
<feature type="transmembrane region" description="Helical" evidence="1">
    <location>
        <begin position="6"/>
        <end position="28"/>
    </location>
</feature>
<organism evidence="2">
    <name type="scientific">Bacteroides intestinalis</name>
    <dbReference type="NCBI Taxonomy" id="329854"/>
    <lineage>
        <taxon>Bacteria</taxon>
        <taxon>Pseudomonadati</taxon>
        <taxon>Bacteroidota</taxon>
        <taxon>Bacteroidia</taxon>
        <taxon>Bacteroidales</taxon>
        <taxon>Bacteroidaceae</taxon>
        <taxon>Bacteroides</taxon>
    </lineage>
</organism>
<dbReference type="EMBL" id="LTDF01000049">
    <property type="protein sequence ID" value="KXT53861.1"/>
    <property type="molecule type" value="Genomic_DNA"/>
</dbReference>
<proteinExistence type="predicted"/>
<dbReference type="AlphaFoldDB" id="A0A139LQX4"/>
<dbReference type="PATRIC" id="fig|329854.7.peg.1180"/>
<gene>
    <name evidence="2" type="ORF">HMPREF2531_01168</name>
</gene>
<protein>
    <submittedName>
        <fullName evidence="2">Uncharacterized protein</fullName>
    </submittedName>
</protein>
<keyword evidence="1" id="KW-0812">Transmembrane</keyword>
<reference evidence="2 3" key="1">
    <citation type="submission" date="2016-02" db="EMBL/GenBank/DDBJ databases">
        <authorList>
            <person name="Wen L."/>
            <person name="He K."/>
            <person name="Yang H."/>
        </authorList>
    </citation>
    <scope>NUCLEOTIDE SEQUENCE [LARGE SCALE GENOMIC DNA]</scope>
    <source>
        <strain evidence="2 3">KLE1704</strain>
    </source>
</reference>
<keyword evidence="1" id="KW-0472">Membrane</keyword>
<evidence type="ECO:0000313" key="2">
    <source>
        <dbReference type="EMBL" id="KXT53861.1"/>
    </source>
</evidence>